<dbReference type="Pfam" id="PF07789">
    <property type="entry name" value="DUF1627"/>
    <property type="match status" value="1"/>
</dbReference>
<sequence>MQPKRKRKNPVKNKTVLDVLKEMGKTTARDVATRLKIEPIEALEMLREQEELEAVCFLNGFWSLAHGAPDPKPVEPMKQTDITELLSKNGAMTTAAIASVMGRKAKGVTSSMMAMVRKGIVVKSGKGKRCTWSLPSAEAESEVNHTEIKDPVEVEEMPVTEVAADVTESAPDSVSVNASNEETDVEVGSVNSLSSLREEGPDRFIFGLLTRGNREKRRLREDAAKLDEVCGALRVLHKHQRLVKALSEDASE</sequence>
<organism evidence="1">
    <name type="scientific">Salmonella enterica</name>
    <name type="common">Salmonella choleraesuis</name>
    <dbReference type="NCBI Taxonomy" id="28901"/>
    <lineage>
        <taxon>Bacteria</taxon>
        <taxon>Pseudomonadati</taxon>
        <taxon>Pseudomonadota</taxon>
        <taxon>Gammaproteobacteria</taxon>
        <taxon>Enterobacterales</taxon>
        <taxon>Enterobacteriaceae</taxon>
        <taxon>Salmonella</taxon>
    </lineage>
</organism>
<comment type="caution">
    <text evidence="1">The sequence shown here is derived from an EMBL/GenBank/DDBJ whole genome shotgun (WGS) entry which is preliminary data.</text>
</comment>
<dbReference type="InterPro" id="IPR012432">
    <property type="entry name" value="DUF1627"/>
</dbReference>
<protein>
    <submittedName>
        <fullName evidence="1">DUF1627 domain-containing protein</fullName>
    </submittedName>
</protein>
<accession>A0A5U7RRV8</accession>
<evidence type="ECO:0000313" key="1">
    <source>
        <dbReference type="EMBL" id="EBR5103268.1"/>
    </source>
</evidence>
<dbReference type="EMBL" id="AAGSMQ010000036">
    <property type="protein sequence ID" value="EBR5103268.1"/>
    <property type="molecule type" value="Genomic_DNA"/>
</dbReference>
<proteinExistence type="predicted"/>
<name>A0A5U7RRV8_SALER</name>
<dbReference type="AlphaFoldDB" id="A0A5U7RRV8"/>
<reference evidence="1" key="1">
    <citation type="submission" date="2018-07" db="EMBL/GenBank/DDBJ databases">
        <authorList>
            <consortium name="PulseNet: The National Subtyping Network for Foodborne Disease Surveillance"/>
            <person name="Tarr C.L."/>
            <person name="Trees E."/>
            <person name="Katz L.S."/>
            <person name="Carleton-Romer H.A."/>
            <person name="Stroika S."/>
            <person name="Kucerova Z."/>
            <person name="Roache K.F."/>
            <person name="Sabol A.L."/>
            <person name="Besser J."/>
            <person name="Gerner-Smidt P."/>
        </authorList>
    </citation>
    <scope>NUCLEOTIDE SEQUENCE</scope>
    <source>
        <strain evidence="1">PNUSAS007347</strain>
    </source>
</reference>
<gene>
    <name evidence="1" type="ORF">B2O45_24460</name>
</gene>